<name>A0A6S6WCW9_9PLEO</name>
<gene>
    <name evidence="1" type="ORF">PTTW11_08092</name>
</gene>
<organism evidence="1 2">
    <name type="scientific">Pyrenophora teres f. teres</name>
    <dbReference type="NCBI Taxonomy" id="97479"/>
    <lineage>
        <taxon>Eukaryota</taxon>
        <taxon>Fungi</taxon>
        <taxon>Dikarya</taxon>
        <taxon>Ascomycota</taxon>
        <taxon>Pezizomycotina</taxon>
        <taxon>Dothideomycetes</taxon>
        <taxon>Pleosporomycetidae</taxon>
        <taxon>Pleosporales</taxon>
        <taxon>Pleosporineae</taxon>
        <taxon>Pleosporaceae</taxon>
        <taxon>Pyrenophora</taxon>
    </lineage>
</organism>
<evidence type="ECO:0000313" key="2">
    <source>
        <dbReference type="Proteomes" id="UP000472372"/>
    </source>
</evidence>
<reference evidence="1" key="1">
    <citation type="submission" date="2021-02" db="EMBL/GenBank/DDBJ databases">
        <authorList>
            <person name="Syme A R."/>
            <person name="Syme A R."/>
            <person name="Moolhuijzen P."/>
        </authorList>
    </citation>
    <scope>NUCLEOTIDE SEQUENCE</scope>
    <source>
        <strain evidence="1">W1-1</strain>
    </source>
</reference>
<accession>A0A6S6WCW9</accession>
<sequence length="75" mass="7725">MRLAILLSTVFIGVTIAAGTPSIPEKPNRVRAYKIGGTTDCADCCPASGRTNVCCGTRPGEPPCSPCGAWNLPSC</sequence>
<dbReference type="Proteomes" id="UP000472372">
    <property type="component" value="Chromosome 7"/>
</dbReference>
<dbReference type="AlphaFoldDB" id="A0A6S6WCW9"/>
<protein>
    <submittedName>
        <fullName evidence="1">Uncharacterized protein</fullName>
    </submittedName>
</protein>
<evidence type="ECO:0000313" key="1">
    <source>
        <dbReference type="EMBL" id="CAE7195164.1"/>
    </source>
</evidence>
<dbReference type="EMBL" id="HG992983">
    <property type="protein sequence ID" value="CAE7195164.1"/>
    <property type="molecule type" value="Genomic_DNA"/>
</dbReference>
<proteinExistence type="predicted"/>